<dbReference type="Gene3D" id="1.10.10.10">
    <property type="entry name" value="Winged helix-like DNA-binding domain superfamily/Winged helix DNA-binding domain"/>
    <property type="match status" value="1"/>
</dbReference>
<dbReference type="InterPro" id="IPR000835">
    <property type="entry name" value="HTH_MarR-typ"/>
</dbReference>
<dbReference type="InterPro" id="IPR036388">
    <property type="entry name" value="WH-like_DNA-bd_sf"/>
</dbReference>
<organism evidence="3 5">
    <name type="scientific">Thermococcus thioreducens</name>
    <dbReference type="NCBI Taxonomy" id="277988"/>
    <lineage>
        <taxon>Archaea</taxon>
        <taxon>Methanobacteriati</taxon>
        <taxon>Methanobacteriota</taxon>
        <taxon>Thermococci</taxon>
        <taxon>Thermococcales</taxon>
        <taxon>Thermococcaceae</taxon>
        <taxon>Thermococcus</taxon>
    </lineage>
</organism>
<evidence type="ECO:0000313" key="2">
    <source>
        <dbReference type="EMBL" id="ASJ13385.1"/>
    </source>
</evidence>
<dbReference type="SUPFAM" id="SSF46785">
    <property type="entry name" value="Winged helix' DNA-binding domain"/>
    <property type="match status" value="1"/>
</dbReference>
<dbReference type="STRING" id="277988.SAMN05216170_2321"/>
<evidence type="ECO:0000313" key="6">
    <source>
        <dbReference type="Proteomes" id="UP000182125"/>
    </source>
</evidence>
<evidence type="ECO:0000313" key="5">
    <source>
        <dbReference type="Proteomes" id="UP000051862"/>
    </source>
</evidence>
<evidence type="ECO:0000313" key="7">
    <source>
        <dbReference type="Proteomes" id="UP000250136"/>
    </source>
</evidence>
<protein>
    <submittedName>
        <fullName evidence="4">MarR family protein</fullName>
    </submittedName>
</protein>
<name>A0A0Q2M5L9_9EURY</name>
<dbReference type="InterPro" id="IPR036390">
    <property type="entry name" value="WH_DNA-bd_sf"/>
</dbReference>
<dbReference type="RefSeq" id="WP_055428413.1">
    <property type="nucleotide sequence ID" value="NZ_CP015105.1"/>
</dbReference>
<gene>
    <name evidence="2" type="ORF">A3L14_11055</name>
    <name evidence="3" type="ORF">AMR53_00560</name>
    <name evidence="4" type="ORF">SAMN05216170_2321</name>
</gene>
<evidence type="ECO:0000259" key="1">
    <source>
        <dbReference type="Pfam" id="PF12802"/>
    </source>
</evidence>
<dbReference type="EMBL" id="FOIW01000003">
    <property type="protein sequence ID" value="SEW23641.1"/>
    <property type="molecule type" value="Genomic_DNA"/>
</dbReference>
<evidence type="ECO:0000313" key="4">
    <source>
        <dbReference type="EMBL" id="SEW23641.1"/>
    </source>
</evidence>
<dbReference type="GeneID" id="74354281"/>
<dbReference type="Proteomes" id="UP000250136">
    <property type="component" value="Chromosome"/>
</dbReference>
<reference evidence="2 7" key="2">
    <citation type="submission" date="2016-04" db="EMBL/GenBank/DDBJ databases">
        <title>Complete genome sequence of Thermococcus thioreducens type strain OGL-20P.</title>
        <authorList>
            <person name="Oger P.M."/>
        </authorList>
    </citation>
    <scope>NUCLEOTIDE SEQUENCE [LARGE SCALE GENOMIC DNA]</scope>
    <source>
        <strain evidence="2 7">OGL-20P</strain>
    </source>
</reference>
<dbReference type="PATRIC" id="fig|277988.4.peg.118"/>
<dbReference type="GO" id="GO:0003700">
    <property type="term" value="F:DNA-binding transcription factor activity"/>
    <property type="evidence" value="ECO:0007669"/>
    <property type="project" value="InterPro"/>
</dbReference>
<dbReference type="EMBL" id="LIXN01000002">
    <property type="protein sequence ID" value="KQH83210.1"/>
    <property type="molecule type" value="Genomic_DNA"/>
</dbReference>
<sequence>MRDWSALRVRALELARRGWVSPSELARELHIDLSDAQALLDDLTRRGLVFRDGPLAIAREGWA</sequence>
<dbReference type="EMBL" id="CP015105">
    <property type="protein sequence ID" value="ASJ13385.1"/>
    <property type="molecule type" value="Genomic_DNA"/>
</dbReference>
<reference evidence="3 5" key="1">
    <citation type="submission" date="2015-08" db="EMBL/GenBank/DDBJ databases">
        <title>Thermococcus thioreducens DSM 14981 genome sequencing.</title>
        <authorList>
            <person name="Hong S.-J."/>
            <person name="Kim M.-C."/>
            <person name="Shin J.-H."/>
        </authorList>
    </citation>
    <scope>NUCLEOTIDE SEQUENCE [LARGE SCALE GENOMIC DNA]</scope>
    <source>
        <strain evidence="3 5">DSM 14981</strain>
    </source>
</reference>
<dbReference type="Proteomes" id="UP000182125">
    <property type="component" value="Unassembled WGS sequence"/>
</dbReference>
<dbReference type="Proteomes" id="UP000051862">
    <property type="component" value="Unassembled WGS sequence"/>
</dbReference>
<dbReference type="Pfam" id="PF12802">
    <property type="entry name" value="MarR_2"/>
    <property type="match status" value="1"/>
</dbReference>
<reference evidence="4 6" key="3">
    <citation type="submission" date="2016-10" db="EMBL/GenBank/DDBJ databases">
        <authorList>
            <person name="de Groot N.N."/>
        </authorList>
    </citation>
    <scope>NUCLEOTIDE SEQUENCE [LARGE SCALE GENOMIC DNA]</scope>
    <source>
        <strain evidence="4 6">OGL-20</strain>
    </source>
</reference>
<dbReference type="KEGG" id="ttd:A3L14_11055"/>
<feature type="domain" description="HTH marR-type" evidence="1">
    <location>
        <begin position="13"/>
        <end position="51"/>
    </location>
</feature>
<proteinExistence type="predicted"/>
<evidence type="ECO:0000313" key="3">
    <source>
        <dbReference type="EMBL" id="KQH83210.1"/>
    </source>
</evidence>
<accession>A0A0Q2M5L9</accession>
<dbReference type="AlphaFoldDB" id="A0A0Q2M5L9"/>
<keyword evidence="7" id="KW-1185">Reference proteome</keyword>